<dbReference type="AlphaFoldDB" id="A0AAF3FNM3"/>
<evidence type="ECO:0008006" key="5">
    <source>
        <dbReference type="Google" id="ProtNLM"/>
    </source>
</evidence>
<sequence>MISTKVLALFLVLLVAVCVYAEEESEHGLEATGHEKTLIRNRRWWPWGMGGMGYGMGMYPGMMMGGWGMRPFGMWGR</sequence>
<evidence type="ECO:0000313" key="3">
    <source>
        <dbReference type="Proteomes" id="UP000887575"/>
    </source>
</evidence>
<feature type="transmembrane region" description="Helical" evidence="1">
    <location>
        <begin position="45"/>
        <end position="67"/>
    </location>
</feature>
<protein>
    <recommendedName>
        <fullName evidence="5">Glycine-rich protein</fullName>
    </recommendedName>
</protein>
<evidence type="ECO:0000313" key="4">
    <source>
        <dbReference type="WBParaSite" id="MBELARI_LOCUS8795"/>
    </source>
</evidence>
<keyword evidence="1" id="KW-0812">Transmembrane</keyword>
<name>A0AAF3FNM3_9BILA</name>
<dbReference type="Proteomes" id="UP000887575">
    <property type="component" value="Unassembled WGS sequence"/>
</dbReference>
<accession>A0AAF3FNM3</accession>
<dbReference type="WBParaSite" id="MBELARI_LOCUS8795">
    <property type="protein sequence ID" value="MBELARI_LOCUS8795"/>
    <property type="gene ID" value="MBELARI_LOCUS8795"/>
</dbReference>
<feature type="signal peptide" evidence="2">
    <location>
        <begin position="1"/>
        <end position="21"/>
    </location>
</feature>
<keyword evidence="2" id="KW-0732">Signal</keyword>
<evidence type="ECO:0000256" key="1">
    <source>
        <dbReference type="SAM" id="Phobius"/>
    </source>
</evidence>
<reference evidence="4" key="1">
    <citation type="submission" date="2024-02" db="UniProtKB">
        <authorList>
            <consortium name="WormBaseParasite"/>
        </authorList>
    </citation>
    <scope>IDENTIFICATION</scope>
</reference>
<feature type="chain" id="PRO_5042084908" description="Glycine-rich protein" evidence="2">
    <location>
        <begin position="22"/>
        <end position="77"/>
    </location>
</feature>
<organism evidence="3 4">
    <name type="scientific">Mesorhabditis belari</name>
    <dbReference type="NCBI Taxonomy" id="2138241"/>
    <lineage>
        <taxon>Eukaryota</taxon>
        <taxon>Metazoa</taxon>
        <taxon>Ecdysozoa</taxon>
        <taxon>Nematoda</taxon>
        <taxon>Chromadorea</taxon>
        <taxon>Rhabditida</taxon>
        <taxon>Rhabditina</taxon>
        <taxon>Rhabditomorpha</taxon>
        <taxon>Rhabditoidea</taxon>
        <taxon>Rhabditidae</taxon>
        <taxon>Mesorhabditinae</taxon>
        <taxon>Mesorhabditis</taxon>
    </lineage>
</organism>
<proteinExistence type="predicted"/>
<evidence type="ECO:0000256" key="2">
    <source>
        <dbReference type="SAM" id="SignalP"/>
    </source>
</evidence>
<keyword evidence="1" id="KW-1133">Transmembrane helix</keyword>
<keyword evidence="3" id="KW-1185">Reference proteome</keyword>
<keyword evidence="1" id="KW-0472">Membrane</keyword>